<dbReference type="AlphaFoldDB" id="A0A2C9D2M6"/>
<evidence type="ECO:0000256" key="3">
    <source>
        <dbReference type="PROSITE-ProRule" id="PRU00339"/>
    </source>
</evidence>
<dbReference type="InterPro" id="IPR019734">
    <property type="entry name" value="TPR_rpt"/>
</dbReference>
<dbReference type="PANTHER" id="PTHR44858">
    <property type="entry name" value="TETRATRICOPEPTIDE REPEAT PROTEIN 6"/>
    <property type="match status" value="1"/>
</dbReference>
<evidence type="ECO:0000256" key="1">
    <source>
        <dbReference type="ARBA" id="ARBA00022737"/>
    </source>
</evidence>
<dbReference type="Pfam" id="PF14559">
    <property type="entry name" value="TPR_19"/>
    <property type="match status" value="1"/>
</dbReference>
<dbReference type="PANTHER" id="PTHR44858:SF1">
    <property type="entry name" value="UDP-N-ACETYLGLUCOSAMINE--PEPTIDE N-ACETYLGLUCOSAMINYLTRANSFERASE SPINDLY-RELATED"/>
    <property type="match status" value="1"/>
</dbReference>
<dbReference type="KEGG" id="hdi:HDIA_0898"/>
<keyword evidence="1" id="KW-0677">Repeat</keyword>
<dbReference type="InterPro" id="IPR050498">
    <property type="entry name" value="Ycf3"/>
</dbReference>
<keyword evidence="5" id="KW-0449">Lipoprotein</keyword>
<gene>
    <name evidence="5" type="ORF">HDIA_0898</name>
</gene>
<dbReference type="SUPFAM" id="SSF53756">
    <property type="entry name" value="UDP-Glycosyltransferase/glycogen phosphorylase"/>
    <property type="match status" value="1"/>
</dbReference>
<reference evidence="6" key="1">
    <citation type="submission" date="2017-09" db="EMBL/GenBank/DDBJ databases">
        <title>Genome sequence of Nannocystis excedens DSM 71.</title>
        <authorList>
            <person name="Blom J."/>
        </authorList>
    </citation>
    <scope>NUCLEOTIDE SEQUENCE [LARGE SCALE GENOMIC DNA]</scope>
    <source>
        <strain evidence="6">type strain: E19</strain>
    </source>
</reference>
<dbReference type="RefSeq" id="WP_099554766.1">
    <property type="nucleotide sequence ID" value="NZ_LT960614.1"/>
</dbReference>
<dbReference type="SMART" id="SM00028">
    <property type="entry name" value="TPR"/>
    <property type="match status" value="5"/>
</dbReference>
<proteinExistence type="predicted"/>
<accession>A0A2C9D2M6</accession>
<feature type="repeat" description="TPR" evidence="3">
    <location>
        <begin position="169"/>
        <end position="202"/>
    </location>
</feature>
<dbReference type="PROSITE" id="PS50005">
    <property type="entry name" value="TPR"/>
    <property type="match status" value="3"/>
</dbReference>
<dbReference type="SUPFAM" id="SSF48452">
    <property type="entry name" value="TPR-like"/>
    <property type="match status" value="1"/>
</dbReference>
<evidence type="ECO:0000256" key="4">
    <source>
        <dbReference type="SAM" id="MobiDB-lite"/>
    </source>
</evidence>
<feature type="repeat" description="TPR" evidence="3">
    <location>
        <begin position="135"/>
        <end position="168"/>
    </location>
</feature>
<protein>
    <submittedName>
        <fullName evidence="5">Lipoprotein NlpI</fullName>
    </submittedName>
</protein>
<dbReference type="OrthoDB" id="6193797at2"/>
<dbReference type="InterPro" id="IPR011990">
    <property type="entry name" value="TPR-like_helical_dom_sf"/>
</dbReference>
<feature type="region of interest" description="Disordered" evidence="4">
    <location>
        <begin position="638"/>
        <end position="661"/>
    </location>
</feature>
<organism evidence="5 6">
    <name type="scientific">Hartmannibacter diazotrophicus</name>
    <dbReference type="NCBI Taxonomy" id="1482074"/>
    <lineage>
        <taxon>Bacteria</taxon>
        <taxon>Pseudomonadati</taxon>
        <taxon>Pseudomonadota</taxon>
        <taxon>Alphaproteobacteria</taxon>
        <taxon>Hyphomicrobiales</taxon>
        <taxon>Pleomorphomonadaceae</taxon>
        <taxon>Hartmannibacter</taxon>
    </lineage>
</organism>
<feature type="repeat" description="TPR" evidence="3">
    <location>
        <begin position="101"/>
        <end position="134"/>
    </location>
</feature>
<dbReference type="Gene3D" id="1.25.40.10">
    <property type="entry name" value="Tetratricopeptide repeat domain"/>
    <property type="match status" value="1"/>
</dbReference>
<dbReference type="EMBL" id="LT960614">
    <property type="protein sequence ID" value="SON54439.1"/>
    <property type="molecule type" value="Genomic_DNA"/>
</dbReference>
<dbReference type="Pfam" id="PF13432">
    <property type="entry name" value="TPR_16"/>
    <property type="match status" value="2"/>
</dbReference>
<dbReference type="Proteomes" id="UP000223606">
    <property type="component" value="Chromosome 1"/>
</dbReference>
<name>A0A2C9D2M6_9HYPH</name>
<keyword evidence="6" id="KW-1185">Reference proteome</keyword>
<keyword evidence="2 3" id="KW-0802">TPR repeat</keyword>
<sequence length="661" mass="73952">MAPKRRKQPVNNFANVVAGQAGSAVSPGNKQRLVQTLERALIDHKAGRLDAAKVGYEKALKVAPKHGDALHLLGLLVRRQGDTVRSLELITKAIEARPNVAPYYSSRGGVYADLEDFDLARADFLKAIEIDDQHPEFWLRLARIEARAENLREALNAVNKSLDLKADNAEAIQTKAHIFTLMKNYTKALEQYQAVQALRPDERKPLRDVIACMVLLKQNLEAIDVIEEALARYPDDLEFLNFLASCFVQLGLFEEARQVIEIIPLEKRDAAVLITDTLIDMAENRFEDAYRKMMPIHLADPDQDNIAWNLSLINLAMGNLEAGWDLYDRRLKVENIGVRVIKLPLPFWDGTPQPGAKLVIWSEQGVGDTIRMIALMRQVVPLVGSVTIACDARLTGLVKRSVPAVEAIPVDQLRTTFEDYDLQLSLGSLSTFFRRREEDFNIDPRYLVPDARRRLAFAQTAARLGPNLIVGICWRSRNTQGLRNHYYLDLKELAPIIATPGVSVINAQYNCQIPELEEFYNQTGLVVHSLPDLDQKQDIDGSVSLIDCCDLVITANTVVGDVAGGLGLPCWRFGGLQDAFLLGRDNPPWNPTTTFFPIYGERRPRDIIPELCHRLEAFRDSFDPSTQRVATILREAGDAPSAPAPGETFQIHADAPTLSWD</sequence>
<evidence type="ECO:0000313" key="6">
    <source>
        <dbReference type="Proteomes" id="UP000223606"/>
    </source>
</evidence>
<evidence type="ECO:0000313" key="5">
    <source>
        <dbReference type="EMBL" id="SON54439.1"/>
    </source>
</evidence>
<evidence type="ECO:0000256" key="2">
    <source>
        <dbReference type="ARBA" id="ARBA00022803"/>
    </source>
</evidence>